<reference evidence="2 3" key="1">
    <citation type="submission" date="2016-01" db="EMBL/GenBank/DDBJ databases">
        <authorList>
            <person name="Brown R."/>
        </authorList>
    </citation>
    <scope>NUCLEOTIDE SEQUENCE [LARGE SCALE GENOMIC DNA]</scope>
    <source>
        <strain evidence="2">Sporomusa sphaeroides DSM 2875</strain>
    </source>
</reference>
<gene>
    <name evidence="2" type="ORF">SSPH_00511</name>
</gene>
<protein>
    <recommendedName>
        <fullName evidence="4">Small, acid-soluble spore protein P</fullName>
    </recommendedName>
</protein>
<name>A0ABM9VYR9_9FIRM</name>
<evidence type="ECO:0000313" key="3">
    <source>
        <dbReference type="Proteomes" id="UP000245702"/>
    </source>
</evidence>
<evidence type="ECO:0000256" key="1">
    <source>
        <dbReference type="SAM" id="MobiDB-lite"/>
    </source>
</evidence>
<proteinExistence type="predicted"/>
<dbReference type="EMBL" id="FCOW01000001">
    <property type="protein sequence ID" value="CVK17875.1"/>
    <property type="molecule type" value="Genomic_DNA"/>
</dbReference>
<accession>A0ABM9VYR9</accession>
<comment type="caution">
    <text evidence="2">The sequence shown here is derived from an EMBL/GenBank/DDBJ whole genome shotgun (WGS) entry which is preliminary data.</text>
</comment>
<keyword evidence="3" id="KW-1185">Reference proteome</keyword>
<feature type="region of interest" description="Disordered" evidence="1">
    <location>
        <begin position="1"/>
        <end position="42"/>
    </location>
</feature>
<dbReference type="RefSeq" id="WP_255430392.1">
    <property type="nucleotide sequence ID" value="NZ_CP146991.1"/>
</dbReference>
<evidence type="ECO:0000313" key="2">
    <source>
        <dbReference type="EMBL" id="CVK17875.1"/>
    </source>
</evidence>
<sequence length="42" mass="4690">MADKQTRKANNTKSNELADKMHPTDKPADKKKHAPCKNSLPT</sequence>
<feature type="compositionally biased region" description="Basic and acidic residues" evidence="1">
    <location>
        <begin position="16"/>
        <end position="28"/>
    </location>
</feature>
<dbReference type="Proteomes" id="UP000245702">
    <property type="component" value="Unassembled WGS sequence"/>
</dbReference>
<evidence type="ECO:0008006" key="4">
    <source>
        <dbReference type="Google" id="ProtNLM"/>
    </source>
</evidence>
<organism evidence="2 3">
    <name type="scientific">Sporomusa sphaeroides DSM 2875</name>
    <dbReference type="NCBI Taxonomy" id="1337886"/>
    <lineage>
        <taxon>Bacteria</taxon>
        <taxon>Bacillati</taxon>
        <taxon>Bacillota</taxon>
        <taxon>Negativicutes</taxon>
        <taxon>Selenomonadales</taxon>
        <taxon>Sporomusaceae</taxon>
        <taxon>Sporomusa</taxon>
    </lineage>
</organism>